<accession>A0A928TSG8</accession>
<dbReference type="EMBL" id="JABTTY010000001">
    <property type="protein sequence ID" value="MBE7525299.1"/>
    <property type="molecule type" value="Genomic_DNA"/>
</dbReference>
<name>A0A928TSG8_UNCKA</name>
<evidence type="ECO:0000313" key="1">
    <source>
        <dbReference type="EMBL" id="MBE7525299.1"/>
    </source>
</evidence>
<sequence length="56" mass="6453">MFNRPFLSIAGKYDLLVPAERCRHPLAEYRVAGTDHTGLLFRKDVFNLVHQFIAAH</sequence>
<evidence type="ECO:0000313" key="2">
    <source>
        <dbReference type="Proteomes" id="UP000710385"/>
    </source>
</evidence>
<organism evidence="1 2">
    <name type="scientific">candidate division WWE3 bacterium</name>
    <dbReference type="NCBI Taxonomy" id="2053526"/>
    <lineage>
        <taxon>Bacteria</taxon>
        <taxon>Katanobacteria</taxon>
    </lineage>
</organism>
<gene>
    <name evidence="1" type="ORF">HS096_02845</name>
</gene>
<evidence type="ECO:0008006" key="3">
    <source>
        <dbReference type="Google" id="ProtNLM"/>
    </source>
</evidence>
<protein>
    <recommendedName>
        <fullName evidence="3">Alpha/beta hydrolase</fullName>
    </recommendedName>
</protein>
<proteinExistence type="predicted"/>
<comment type="caution">
    <text evidence="1">The sequence shown here is derived from an EMBL/GenBank/DDBJ whole genome shotgun (WGS) entry which is preliminary data.</text>
</comment>
<dbReference type="Proteomes" id="UP000710385">
    <property type="component" value="Unassembled WGS sequence"/>
</dbReference>
<reference evidence="1" key="1">
    <citation type="submission" date="2020-05" db="EMBL/GenBank/DDBJ databases">
        <title>High-Quality Genomes of Partial-Nitritation/Anammox System by Hierarchical Clustering Based Hybrid Assembly.</title>
        <authorList>
            <person name="Liu L."/>
            <person name="Wang Y."/>
            <person name="Che Y."/>
            <person name="Chen Y."/>
            <person name="Xia Y."/>
            <person name="Luo R."/>
            <person name="Cheng S.H."/>
            <person name="Zheng C."/>
            <person name="Zhang T."/>
        </authorList>
    </citation>
    <scope>NUCLEOTIDE SEQUENCE</scope>
    <source>
        <strain evidence="1">H1_PAT1</strain>
    </source>
</reference>
<dbReference type="AlphaFoldDB" id="A0A928TSG8"/>